<evidence type="ECO:0000256" key="1">
    <source>
        <dbReference type="SAM" id="MobiDB-lite"/>
    </source>
</evidence>
<reference evidence="2" key="1">
    <citation type="journal article" date="2015" name="Genome Biol. Evol.">
        <title>Organellar Genomes of White Spruce (Picea glauca): Assembly and Annotation.</title>
        <authorList>
            <person name="Jackman S.D."/>
            <person name="Warren R.L."/>
            <person name="Gibb E.A."/>
            <person name="Vandervalk B.P."/>
            <person name="Mohamadi H."/>
            <person name="Chu J."/>
            <person name="Raymond A."/>
            <person name="Pleasance S."/>
            <person name="Coope R."/>
            <person name="Wildung M.R."/>
            <person name="Ritland C.E."/>
            <person name="Bousquet J."/>
            <person name="Jones S.J."/>
            <person name="Bohlmann J."/>
            <person name="Birol I."/>
        </authorList>
    </citation>
    <scope>NUCLEOTIDE SEQUENCE [LARGE SCALE GENOMIC DNA]</scope>
    <source>
        <tissue evidence="2">Flushing bud</tissue>
    </source>
</reference>
<comment type="caution">
    <text evidence="2">The sequence shown here is derived from an EMBL/GenBank/DDBJ whole genome shotgun (WGS) entry which is preliminary data.</text>
</comment>
<protein>
    <submittedName>
        <fullName evidence="2">Uncharacterized protein</fullName>
    </submittedName>
</protein>
<gene>
    <name evidence="2" type="ORF">ABT39_MTgene4896</name>
</gene>
<keyword evidence="2" id="KW-0496">Mitochondrion</keyword>
<name>A0A124GN69_PICGL</name>
<organism evidence="2">
    <name type="scientific">Picea glauca</name>
    <name type="common">White spruce</name>
    <name type="synonym">Pinus glauca</name>
    <dbReference type="NCBI Taxonomy" id="3330"/>
    <lineage>
        <taxon>Eukaryota</taxon>
        <taxon>Viridiplantae</taxon>
        <taxon>Streptophyta</taxon>
        <taxon>Embryophyta</taxon>
        <taxon>Tracheophyta</taxon>
        <taxon>Spermatophyta</taxon>
        <taxon>Pinopsida</taxon>
        <taxon>Pinidae</taxon>
        <taxon>Conifers I</taxon>
        <taxon>Pinales</taxon>
        <taxon>Pinaceae</taxon>
        <taxon>Picea</taxon>
    </lineage>
</organism>
<evidence type="ECO:0000313" key="2">
    <source>
        <dbReference type="EMBL" id="KUM47901.1"/>
    </source>
</evidence>
<feature type="region of interest" description="Disordered" evidence="1">
    <location>
        <begin position="1"/>
        <end position="35"/>
    </location>
</feature>
<proteinExistence type="predicted"/>
<dbReference type="AlphaFoldDB" id="A0A124GN69"/>
<accession>A0A124GN69</accession>
<sequence length="52" mass="5823">MFSTLKPTPRPLNTPIRPRTLSNLTHGTQGALPRLGYSTRDRKRTCSLLTSI</sequence>
<geneLocation type="mitochondrion" evidence="2"/>
<dbReference type="EMBL" id="LKAM01000006">
    <property type="protein sequence ID" value="KUM47901.1"/>
    <property type="molecule type" value="Genomic_DNA"/>
</dbReference>